<dbReference type="AlphaFoldDB" id="A0A2W5Z9B8"/>
<keyword evidence="6 7" id="KW-0472">Membrane</keyword>
<protein>
    <recommendedName>
        <fullName evidence="7">Phosphatidylglycerol--prolipoprotein diacylglyceryl transferase</fullName>
        <ecNumber evidence="7">2.5.1.145</ecNumber>
    </recommendedName>
</protein>
<dbReference type="GO" id="GO:0008961">
    <property type="term" value="F:phosphatidylglycerol-prolipoprotein diacylglyceryl transferase activity"/>
    <property type="evidence" value="ECO:0007669"/>
    <property type="project" value="UniProtKB-UniRule"/>
</dbReference>
<dbReference type="Pfam" id="PF01790">
    <property type="entry name" value="LGT"/>
    <property type="match status" value="1"/>
</dbReference>
<feature type="binding site" evidence="7">
    <location>
        <position position="173"/>
    </location>
    <ligand>
        <name>a 1,2-diacyl-sn-glycero-3-phospho-(1'-sn-glycerol)</name>
        <dbReference type="ChEBI" id="CHEBI:64716"/>
    </ligand>
</feature>
<feature type="transmembrane region" description="Helical" evidence="7">
    <location>
        <begin position="126"/>
        <end position="147"/>
    </location>
</feature>
<dbReference type="PANTHER" id="PTHR30589">
    <property type="entry name" value="PROLIPOPROTEIN DIACYLGLYCERYL TRANSFERASE"/>
    <property type="match status" value="1"/>
</dbReference>
<dbReference type="InterPro" id="IPR001640">
    <property type="entry name" value="Lgt"/>
</dbReference>
<feature type="transmembrane region" description="Helical" evidence="7">
    <location>
        <begin position="55"/>
        <end position="77"/>
    </location>
</feature>
<comment type="catalytic activity">
    <reaction evidence="7">
        <text>L-cysteinyl-[prolipoprotein] + a 1,2-diacyl-sn-glycero-3-phospho-(1'-sn-glycerol) = an S-1,2-diacyl-sn-glyceryl-L-cysteinyl-[prolipoprotein] + sn-glycerol 1-phosphate + H(+)</text>
        <dbReference type="Rhea" id="RHEA:56712"/>
        <dbReference type="Rhea" id="RHEA-COMP:14679"/>
        <dbReference type="Rhea" id="RHEA-COMP:14680"/>
        <dbReference type="ChEBI" id="CHEBI:15378"/>
        <dbReference type="ChEBI" id="CHEBI:29950"/>
        <dbReference type="ChEBI" id="CHEBI:57685"/>
        <dbReference type="ChEBI" id="CHEBI:64716"/>
        <dbReference type="ChEBI" id="CHEBI:140658"/>
        <dbReference type="EC" id="2.5.1.145"/>
    </reaction>
</comment>
<evidence type="ECO:0000313" key="9">
    <source>
        <dbReference type="Proteomes" id="UP000248724"/>
    </source>
</evidence>
<organism evidence="8 9">
    <name type="scientific">Candidatus Aeolococcus gillhamiae</name>
    <dbReference type="NCBI Taxonomy" id="3127015"/>
    <lineage>
        <taxon>Bacteria</taxon>
        <taxon>Bacillati</taxon>
        <taxon>Candidatus Dormiibacterota</taxon>
        <taxon>Candidatus Dormibacteria</taxon>
        <taxon>Candidatus Aeolococcales</taxon>
        <taxon>Candidatus Aeolococcaceae</taxon>
        <taxon>Candidatus Aeolococcus</taxon>
    </lineage>
</organism>
<feature type="transmembrane region" description="Helical" evidence="7">
    <location>
        <begin position="242"/>
        <end position="262"/>
    </location>
</feature>
<feature type="transmembrane region" description="Helical" evidence="7">
    <location>
        <begin position="274"/>
        <end position="294"/>
    </location>
</feature>
<comment type="similarity">
    <text evidence="1 7">Belongs to the Lgt family.</text>
</comment>
<evidence type="ECO:0000256" key="1">
    <source>
        <dbReference type="ARBA" id="ARBA00007150"/>
    </source>
</evidence>
<comment type="function">
    <text evidence="7">Catalyzes the transfer of the diacylglyceryl group from phosphatidylglycerol to the sulfhydryl group of the N-terminal cysteine of a prolipoprotein, the first step in the formation of mature lipoproteins.</text>
</comment>
<keyword evidence="4 7" id="KW-0812">Transmembrane</keyword>
<evidence type="ECO:0000256" key="7">
    <source>
        <dbReference type="HAMAP-Rule" id="MF_01147"/>
    </source>
</evidence>
<reference evidence="8 9" key="1">
    <citation type="journal article" date="2017" name="Nature">
        <title>Atmospheric trace gases support primary production in Antarctic desert surface soil.</title>
        <authorList>
            <person name="Ji M."/>
            <person name="Greening C."/>
            <person name="Vanwonterghem I."/>
            <person name="Carere C.R."/>
            <person name="Bay S.K."/>
            <person name="Steen J.A."/>
            <person name="Montgomery K."/>
            <person name="Lines T."/>
            <person name="Beardall J."/>
            <person name="van Dorst J."/>
            <person name="Snape I."/>
            <person name="Stott M.B."/>
            <person name="Hugenholtz P."/>
            <person name="Ferrari B.C."/>
        </authorList>
    </citation>
    <scope>NUCLEOTIDE SEQUENCE [LARGE SCALE GENOMIC DNA]</scope>
    <source>
        <strain evidence="8">RRmetagenome_bin12</strain>
    </source>
</reference>
<name>A0A2W5Z9B8_9BACT</name>
<comment type="pathway">
    <text evidence="7">Protein modification; lipoprotein biosynthesis (diacylglyceryl transfer).</text>
</comment>
<proteinExistence type="inferred from homology"/>
<keyword evidence="2 7" id="KW-1003">Cell membrane</keyword>
<comment type="caution">
    <text evidence="8">The sequence shown here is derived from an EMBL/GenBank/DDBJ whole genome shotgun (WGS) entry which is preliminary data.</text>
</comment>
<dbReference type="HAMAP" id="MF_01147">
    <property type="entry name" value="Lgt"/>
    <property type="match status" value="1"/>
</dbReference>
<feature type="transmembrane region" description="Helical" evidence="7">
    <location>
        <begin position="154"/>
        <end position="172"/>
    </location>
</feature>
<evidence type="ECO:0000256" key="6">
    <source>
        <dbReference type="ARBA" id="ARBA00023136"/>
    </source>
</evidence>
<dbReference type="UniPathway" id="UPA00664"/>
<dbReference type="EC" id="2.5.1.145" evidence="7"/>
<dbReference type="PANTHER" id="PTHR30589:SF0">
    <property type="entry name" value="PHOSPHATIDYLGLYCEROL--PROLIPOPROTEIN DIACYLGLYCERYL TRANSFERASE"/>
    <property type="match status" value="1"/>
</dbReference>
<sequence length="313" mass="34544">MLLPRSPSVMPPTVQAARRYGPPRHAAAMMAIVAALGVIRISVDPVLHLGPLPVHWYGVMYALAFLAGFRFGVLPHLRPRGVSRRDCDRLLIWVIVAGLLGARLYYDVQQPLGQYLHDPVRIIAVWEGGMDFFGAIFAGVATIALLCWRERLRFWLVFDAAVLFAVVGQPIGRIGNIINGDILGGPSSLPWATAYTNPHAILQAGYHLGVAYQPAGAYEALCAIAIGFVLLMLRRRQVHDGVLALTYFGLYAVSQFLIFYVRQSEPVVGLGLKQSQWTCLAMLFIGLPLLFLLWRHTRTDATQRTSVRSEAAS</sequence>
<accession>A0A2W5Z9B8</accession>
<dbReference type="EMBL" id="QHBU01000206">
    <property type="protein sequence ID" value="PZR79436.1"/>
    <property type="molecule type" value="Genomic_DNA"/>
</dbReference>
<evidence type="ECO:0000256" key="3">
    <source>
        <dbReference type="ARBA" id="ARBA00022679"/>
    </source>
</evidence>
<gene>
    <name evidence="7 8" type="primary">lgt</name>
    <name evidence="8" type="ORF">DLM65_10740</name>
</gene>
<comment type="subcellular location">
    <subcellularLocation>
        <location evidence="7">Cell membrane</location>
        <topology evidence="7">Multi-pass membrane protein</topology>
    </subcellularLocation>
</comment>
<feature type="transmembrane region" description="Helical" evidence="7">
    <location>
        <begin position="215"/>
        <end position="233"/>
    </location>
</feature>
<keyword evidence="3 7" id="KW-0808">Transferase</keyword>
<evidence type="ECO:0000256" key="5">
    <source>
        <dbReference type="ARBA" id="ARBA00022989"/>
    </source>
</evidence>
<dbReference type="NCBIfam" id="TIGR00544">
    <property type="entry name" value="lgt"/>
    <property type="match status" value="1"/>
</dbReference>
<evidence type="ECO:0000313" key="8">
    <source>
        <dbReference type="EMBL" id="PZR79436.1"/>
    </source>
</evidence>
<dbReference type="GO" id="GO:0005886">
    <property type="term" value="C:plasma membrane"/>
    <property type="evidence" value="ECO:0007669"/>
    <property type="project" value="UniProtKB-SubCell"/>
</dbReference>
<keyword evidence="5 7" id="KW-1133">Transmembrane helix</keyword>
<dbReference type="GO" id="GO:0042158">
    <property type="term" value="P:lipoprotein biosynthetic process"/>
    <property type="evidence" value="ECO:0007669"/>
    <property type="project" value="UniProtKB-UniRule"/>
</dbReference>
<feature type="transmembrane region" description="Helical" evidence="7">
    <location>
        <begin position="89"/>
        <end position="106"/>
    </location>
</feature>
<dbReference type="Proteomes" id="UP000248724">
    <property type="component" value="Unassembled WGS sequence"/>
</dbReference>
<feature type="transmembrane region" description="Helical" evidence="7">
    <location>
        <begin position="26"/>
        <end position="43"/>
    </location>
</feature>
<evidence type="ECO:0000256" key="2">
    <source>
        <dbReference type="ARBA" id="ARBA00022475"/>
    </source>
</evidence>
<evidence type="ECO:0000256" key="4">
    <source>
        <dbReference type="ARBA" id="ARBA00022692"/>
    </source>
</evidence>